<feature type="region of interest" description="Disordered" evidence="1">
    <location>
        <begin position="749"/>
        <end position="926"/>
    </location>
</feature>
<evidence type="ECO:0000313" key="3">
    <source>
        <dbReference type="Proteomes" id="UP000199529"/>
    </source>
</evidence>
<dbReference type="EMBL" id="FNOK01000011">
    <property type="protein sequence ID" value="SDX45818.1"/>
    <property type="molecule type" value="Genomic_DNA"/>
</dbReference>
<feature type="compositionally biased region" description="Low complexity" evidence="1">
    <location>
        <begin position="755"/>
        <end position="774"/>
    </location>
</feature>
<name>A0A1H3BW09_9PSEU</name>
<feature type="compositionally biased region" description="Basic and acidic residues" evidence="1">
    <location>
        <begin position="398"/>
        <end position="417"/>
    </location>
</feature>
<protein>
    <recommendedName>
        <fullName evidence="4">Proteins of 100 residues with WXG</fullName>
    </recommendedName>
</protein>
<sequence>MADEKKEEESSFGEEFGSVVGGIQGGITGLVAGPAGVVAGAKIGSEVGEAVGGAVQDAGEWVGETVSDAGSWLVDNAGGIADTAMSIVNPVGGALFEKITDGGFSALQEKAKAAEERKGKFDDAKKKLEGGGSVGTSDELLDDGKMGLDFFEKFLPLYKDWAGKGADFKADVVEQYDQLREIDFGAFREDAERLGGVQQALLDQNDSMGRSFQGSRQTWQGKAAESAEAKVGKYSMAGTTVTNETENMAGAITPAVDGIQQTVREYAKFVLELGKEIKCAGKDPDDTKDEIRKARGDINLEDLKDIGIDDIFSGAWSMIKDQAIGLILGGPIGGMIGQFFGAKDACDQIRQGLIDDAKKWLDESFKPEMEQKYQSFKDQSKSTQDAVQASYDKMLEASKVSDDPFKGLDGDGDKGGNDKGGNGTGGGGGNGTGGGGGSGTGGGGGSGTGGGGGSGTGGGGGSGTGGGGGAPEMPEQPEMPKPPEMPGMDGGAGEQGEQEKVTLGEGDDAVTVQKPGPDGKTQVELIGPDGKPKTYEVDFGPAGGAPGGADGVQTMPAPGGVPGQPPVGGPPGGEGPTQVKAGEDGKAVIKEGDRTITLERTPDGQVKVNIDNGGGQPPMNQTIDFGSDPKSPIDERIGTMPADAGGLRPPETGVPGPDIGTGTPENVRPMPADVGPPMAEPGVGGPMPAPDMGVPMPAPDLGAPMPAPDAGFGTTMPAYDTGVGTMPAADPGFGAPAFGGGASTMPAFDTGAGVPATTEAASAGAPASTSPQSAGMSSFSSLGEGVQNSFGSASGQLFGGQDQPGMPGGSDQNGSTGLASLSSSAGDSAGGSPQGATGLSSLGDPGGAGQGQAGPQSGQGGNQSAAMGGGMMGGMGAMGGGHGAQQGGDQERTNDSPWRTQGQLFDDGVDASGMRFRSVLGEDRDR</sequence>
<accession>A0A1H3BW09</accession>
<dbReference type="Gene3D" id="1.10.287.1060">
    <property type="entry name" value="ESAT-6-like"/>
    <property type="match status" value="1"/>
</dbReference>
<evidence type="ECO:0008006" key="4">
    <source>
        <dbReference type="Google" id="ProtNLM"/>
    </source>
</evidence>
<feature type="compositionally biased region" description="Basic and acidic residues" evidence="1">
    <location>
        <begin position="581"/>
        <end position="602"/>
    </location>
</feature>
<evidence type="ECO:0000256" key="1">
    <source>
        <dbReference type="SAM" id="MobiDB-lite"/>
    </source>
</evidence>
<feature type="region of interest" description="Disordered" evidence="1">
    <location>
        <begin position="640"/>
        <end position="662"/>
    </location>
</feature>
<dbReference type="Proteomes" id="UP000199529">
    <property type="component" value="Unassembled WGS sequence"/>
</dbReference>
<dbReference type="RefSeq" id="WP_177226462.1">
    <property type="nucleotide sequence ID" value="NZ_FNOK01000011.1"/>
</dbReference>
<feature type="compositionally biased region" description="Gly residues" evidence="1">
    <location>
        <begin position="844"/>
        <end position="886"/>
    </location>
</feature>
<feature type="compositionally biased region" description="Gly residues" evidence="1">
    <location>
        <begin position="418"/>
        <end position="470"/>
    </location>
</feature>
<reference evidence="3" key="1">
    <citation type="submission" date="2016-10" db="EMBL/GenBank/DDBJ databases">
        <authorList>
            <person name="Varghese N."/>
            <person name="Submissions S."/>
        </authorList>
    </citation>
    <scope>NUCLEOTIDE SEQUENCE [LARGE SCALE GENOMIC DNA]</scope>
    <source>
        <strain evidence="3">CGMCC 4.3530</strain>
    </source>
</reference>
<feature type="compositionally biased region" description="Gly residues" evidence="1">
    <location>
        <begin position="541"/>
        <end position="550"/>
    </location>
</feature>
<feature type="region of interest" description="Disordered" evidence="1">
    <location>
        <begin position="398"/>
        <end position="627"/>
    </location>
</feature>
<gene>
    <name evidence="2" type="ORF">SAMN05216215_101177</name>
</gene>
<feature type="compositionally biased region" description="Low complexity" evidence="1">
    <location>
        <begin position="814"/>
        <end position="827"/>
    </location>
</feature>
<proteinExistence type="predicted"/>
<dbReference type="STRING" id="418495.SAMN05216215_101177"/>
<keyword evidence="3" id="KW-1185">Reference proteome</keyword>
<organism evidence="2 3">
    <name type="scientific">Saccharopolyspora shandongensis</name>
    <dbReference type="NCBI Taxonomy" id="418495"/>
    <lineage>
        <taxon>Bacteria</taxon>
        <taxon>Bacillati</taxon>
        <taxon>Actinomycetota</taxon>
        <taxon>Actinomycetes</taxon>
        <taxon>Pseudonocardiales</taxon>
        <taxon>Pseudonocardiaceae</taxon>
        <taxon>Saccharopolyspora</taxon>
    </lineage>
</organism>
<dbReference type="AlphaFoldDB" id="A0A1H3BW09"/>
<evidence type="ECO:0000313" key="2">
    <source>
        <dbReference type="EMBL" id="SDX45818.1"/>
    </source>
</evidence>
<feature type="compositionally biased region" description="Polar residues" evidence="1">
    <location>
        <begin position="775"/>
        <end position="795"/>
    </location>
</feature>